<evidence type="ECO:0000256" key="4">
    <source>
        <dbReference type="ARBA" id="ARBA00023014"/>
    </source>
</evidence>
<evidence type="ECO:0000256" key="2">
    <source>
        <dbReference type="ARBA" id="ARBA00022723"/>
    </source>
</evidence>
<reference evidence="8" key="1">
    <citation type="journal article" date="2019" name="Int. J. Syst. Evol. Microbiol.">
        <title>The Global Catalogue of Microorganisms (GCM) 10K type strain sequencing project: providing services to taxonomists for standard genome sequencing and annotation.</title>
        <authorList>
            <consortium name="The Broad Institute Genomics Platform"/>
            <consortium name="The Broad Institute Genome Sequencing Center for Infectious Disease"/>
            <person name="Wu L."/>
            <person name="Ma J."/>
        </authorList>
    </citation>
    <scope>NUCLEOTIDE SEQUENCE [LARGE SCALE GENOMIC DNA]</scope>
    <source>
        <strain evidence="8">CCUG 46385</strain>
    </source>
</reference>
<sequence length="431" mass="49510">MQIIHHNIDTLKKIEILSDAAKYDVSCSSSGSTRKNKKGGLGNAEKSGICHSWTQDGRCISLLKILMTNHCIFDCAYCVNRRSNDEAERVILSVEEIVSVTVNFYKRNYIEGLFLSSGVYQSPNITMEKMYQVAWKLRHEENFNGYIHMKAIPGASKEYIDRVGRLVDRMSINIELPSEKSLNLLAPQKKKDLLFSPMKQIRNQLLETAEEKKLFRSAPDFVPAGQTTQMIIGATQESDRDILLLSASLYKKMNMKRVYFSAFVPTSENSLLPALKEPPLQREHRLYQADWLLRFYKFEAEELLSDDQPFFDVDLDPKCNWALKHIEQFPVEINRCSYEMLLRIPGFGVTGALKIYHARKYGTVEFHHLKQFGVAVNRAKFFITCNGKFNGHPSMNAFHIKHQMLAKRPKKTHPDQLSFLDYKGNLVNGVI</sequence>
<dbReference type="Gene3D" id="3.20.20.70">
    <property type="entry name" value="Aldolase class I"/>
    <property type="match status" value="1"/>
</dbReference>
<dbReference type="InterPro" id="IPR058240">
    <property type="entry name" value="rSAM_sf"/>
</dbReference>
<comment type="caution">
    <text evidence="7">The sequence shown here is derived from an EMBL/GenBank/DDBJ whole genome shotgun (WGS) entry which is preliminary data.</text>
</comment>
<keyword evidence="2" id="KW-0479">Metal-binding</keyword>
<evidence type="ECO:0000259" key="6">
    <source>
        <dbReference type="PROSITE" id="PS51918"/>
    </source>
</evidence>
<dbReference type="SUPFAM" id="SSF102114">
    <property type="entry name" value="Radical SAM enzymes"/>
    <property type="match status" value="1"/>
</dbReference>
<keyword evidence="1" id="KW-0949">S-adenosyl-L-methionine</keyword>
<gene>
    <name evidence="7" type="ORF">ACFO4R_05475</name>
</gene>
<feature type="region of interest" description="Disordered" evidence="5">
    <location>
        <begin position="25"/>
        <end position="44"/>
    </location>
</feature>
<keyword evidence="8" id="KW-1185">Reference proteome</keyword>
<dbReference type="InterPro" id="IPR051675">
    <property type="entry name" value="Endo/Exo/Phosphatase_dom_1"/>
</dbReference>
<dbReference type="RefSeq" id="WP_379788040.1">
    <property type="nucleotide sequence ID" value="NZ_JBHSHL010000017.1"/>
</dbReference>
<dbReference type="PANTHER" id="PTHR21180:SF9">
    <property type="entry name" value="TYPE II SECRETION SYSTEM PROTEIN K"/>
    <property type="match status" value="1"/>
</dbReference>
<dbReference type="InterPro" id="IPR023874">
    <property type="entry name" value="DNA_rSAM_put"/>
</dbReference>
<evidence type="ECO:0000256" key="1">
    <source>
        <dbReference type="ARBA" id="ARBA00022691"/>
    </source>
</evidence>
<dbReference type="InterPro" id="IPR010994">
    <property type="entry name" value="RuvA_2-like"/>
</dbReference>
<dbReference type="InterPro" id="IPR007197">
    <property type="entry name" value="rSAM"/>
</dbReference>
<evidence type="ECO:0000313" key="8">
    <source>
        <dbReference type="Proteomes" id="UP001595916"/>
    </source>
</evidence>
<keyword evidence="3" id="KW-0408">Iron</keyword>
<dbReference type="SFLD" id="SFLDS00029">
    <property type="entry name" value="Radical_SAM"/>
    <property type="match status" value="1"/>
</dbReference>
<keyword evidence="4" id="KW-0411">Iron-sulfur</keyword>
<evidence type="ECO:0000256" key="3">
    <source>
        <dbReference type="ARBA" id="ARBA00023004"/>
    </source>
</evidence>
<dbReference type="EMBL" id="JBHSHL010000017">
    <property type="protein sequence ID" value="MFC4804530.1"/>
    <property type="molecule type" value="Genomic_DNA"/>
</dbReference>
<evidence type="ECO:0000256" key="5">
    <source>
        <dbReference type="SAM" id="MobiDB-lite"/>
    </source>
</evidence>
<dbReference type="SFLD" id="SFLDG01102">
    <property type="entry name" value="Uncharacterised_Radical_SAM_Su"/>
    <property type="match status" value="1"/>
</dbReference>
<evidence type="ECO:0000313" key="7">
    <source>
        <dbReference type="EMBL" id="MFC4804530.1"/>
    </source>
</evidence>
<organism evidence="7 8">
    <name type="scientific">Filifactor villosus</name>
    <dbReference type="NCBI Taxonomy" id="29374"/>
    <lineage>
        <taxon>Bacteria</taxon>
        <taxon>Bacillati</taxon>
        <taxon>Bacillota</taxon>
        <taxon>Clostridia</taxon>
        <taxon>Peptostreptococcales</taxon>
        <taxon>Filifactoraceae</taxon>
        <taxon>Filifactor</taxon>
    </lineage>
</organism>
<dbReference type="PANTHER" id="PTHR21180">
    <property type="entry name" value="ENDONUCLEASE/EXONUCLEASE/PHOSPHATASE FAMILY DOMAIN-CONTAINING PROTEIN 1"/>
    <property type="match status" value="1"/>
</dbReference>
<dbReference type="Proteomes" id="UP001595916">
    <property type="component" value="Unassembled WGS sequence"/>
</dbReference>
<dbReference type="PROSITE" id="PS51918">
    <property type="entry name" value="RADICAL_SAM"/>
    <property type="match status" value="1"/>
</dbReference>
<accession>A0ABV9QJJ9</accession>
<dbReference type="InterPro" id="IPR013785">
    <property type="entry name" value="Aldolase_TIM"/>
</dbReference>
<feature type="domain" description="Radical SAM core" evidence="6">
    <location>
        <begin position="55"/>
        <end position="302"/>
    </location>
</feature>
<dbReference type="NCBIfam" id="TIGR03916">
    <property type="entry name" value="rSAM_link_UDG"/>
    <property type="match status" value="1"/>
</dbReference>
<name>A0ABV9QJJ9_9FIRM</name>
<protein>
    <submittedName>
        <fullName evidence="7">DNA modification/repair radical SAM protein</fullName>
    </submittedName>
</protein>
<dbReference type="CDD" id="cd01335">
    <property type="entry name" value="Radical_SAM"/>
    <property type="match status" value="1"/>
</dbReference>
<dbReference type="Pfam" id="PF04055">
    <property type="entry name" value="Radical_SAM"/>
    <property type="match status" value="1"/>
</dbReference>
<dbReference type="SUPFAM" id="SSF47781">
    <property type="entry name" value="RuvA domain 2-like"/>
    <property type="match status" value="1"/>
</dbReference>
<proteinExistence type="predicted"/>